<dbReference type="GO" id="GO:0003724">
    <property type="term" value="F:RNA helicase activity"/>
    <property type="evidence" value="ECO:0007669"/>
    <property type="project" value="UniProtKB-EC"/>
</dbReference>
<evidence type="ECO:0000256" key="10">
    <source>
        <dbReference type="ARBA" id="ARBA00022741"/>
    </source>
</evidence>
<comment type="similarity">
    <text evidence="3">Belongs to the class-I aminoacyl-tRNA synthetase family.</text>
</comment>
<dbReference type="Pfam" id="PF00271">
    <property type="entry name" value="Helicase_C"/>
    <property type="match status" value="1"/>
</dbReference>
<dbReference type="InterPro" id="IPR002300">
    <property type="entry name" value="aa-tRNA-synth_Ia"/>
</dbReference>
<feature type="compositionally biased region" description="Basic residues" evidence="24">
    <location>
        <begin position="466"/>
        <end position="476"/>
    </location>
</feature>
<dbReference type="SUPFAM" id="SSF55666">
    <property type="entry name" value="Ribonuclease PH domain 2-like"/>
    <property type="match status" value="1"/>
</dbReference>
<evidence type="ECO:0000256" key="21">
    <source>
        <dbReference type="ARBA" id="ARBA00038213"/>
    </source>
</evidence>
<dbReference type="GO" id="GO:0005789">
    <property type="term" value="C:endoplasmic reticulum membrane"/>
    <property type="evidence" value="ECO:0007669"/>
    <property type="project" value="UniProtKB-SubCell"/>
</dbReference>
<feature type="transmembrane region" description="Helical" evidence="25">
    <location>
        <begin position="1848"/>
        <end position="1876"/>
    </location>
</feature>
<evidence type="ECO:0000256" key="11">
    <source>
        <dbReference type="ARBA" id="ARBA00022801"/>
    </source>
</evidence>
<dbReference type="InterPro" id="IPR014729">
    <property type="entry name" value="Rossmann-like_a/b/a_fold"/>
</dbReference>
<keyword evidence="30" id="KW-1185">Reference proteome</keyword>
<dbReference type="PROSITE" id="PS51192">
    <property type="entry name" value="HELICASE_ATP_BIND_1"/>
    <property type="match status" value="1"/>
</dbReference>
<dbReference type="Pfam" id="PF00270">
    <property type="entry name" value="DEAD"/>
    <property type="match status" value="1"/>
</dbReference>
<evidence type="ECO:0000256" key="14">
    <source>
        <dbReference type="ARBA" id="ARBA00022840"/>
    </source>
</evidence>
<evidence type="ECO:0000256" key="16">
    <source>
        <dbReference type="ARBA" id="ARBA00022989"/>
    </source>
</evidence>
<evidence type="ECO:0000259" key="26">
    <source>
        <dbReference type="PROSITE" id="PS51192"/>
    </source>
</evidence>
<feature type="transmembrane region" description="Helical" evidence="25">
    <location>
        <begin position="1744"/>
        <end position="1763"/>
    </location>
</feature>
<feature type="transmembrane region" description="Helical" evidence="25">
    <location>
        <begin position="1769"/>
        <end position="1788"/>
    </location>
</feature>
<dbReference type="CDD" id="cd18787">
    <property type="entry name" value="SF2_C_DEAD"/>
    <property type="match status" value="1"/>
</dbReference>
<dbReference type="InterPro" id="IPR001412">
    <property type="entry name" value="aa-tRNA-synth_I_CS"/>
</dbReference>
<evidence type="ECO:0000256" key="22">
    <source>
        <dbReference type="PROSITE-ProRule" id="PRU00552"/>
    </source>
</evidence>
<dbReference type="eggNOG" id="KOG0432">
    <property type="taxonomic scope" value="Eukaryota"/>
</dbReference>
<evidence type="ECO:0000256" key="1">
    <source>
        <dbReference type="ARBA" id="ARBA00004123"/>
    </source>
</evidence>
<evidence type="ECO:0000256" key="25">
    <source>
        <dbReference type="SAM" id="Phobius"/>
    </source>
</evidence>
<keyword evidence="17 25" id="KW-0472">Membrane</keyword>
<dbReference type="FunFam" id="3.40.50.300:FF:000111">
    <property type="entry name" value="DEAD-box ATP-dependent RNA helicase"/>
    <property type="match status" value="1"/>
</dbReference>
<dbReference type="InParanoid" id="A0A0V1ASN5"/>
<dbReference type="InterPro" id="IPR027417">
    <property type="entry name" value="P-loop_NTPase"/>
</dbReference>
<dbReference type="InterPro" id="IPR009008">
    <property type="entry name" value="Val/Leu/Ile-tRNA-synth_edit"/>
</dbReference>
<dbReference type="InterPro" id="IPR001650">
    <property type="entry name" value="Helicase_C-like"/>
</dbReference>
<dbReference type="Pfam" id="PF00133">
    <property type="entry name" value="tRNA-synt_1"/>
    <property type="match status" value="1"/>
</dbReference>
<dbReference type="FunFam" id="3.40.50.300:FF:000168">
    <property type="entry name" value="DEAD-box ATP-dependent RNA helicase 56-like"/>
    <property type="match status" value="1"/>
</dbReference>
<dbReference type="PANTHER" id="PTHR11946:SF109">
    <property type="entry name" value="VALINE--TRNA LIGASE"/>
    <property type="match status" value="1"/>
</dbReference>
<dbReference type="NCBIfam" id="NF004349">
    <property type="entry name" value="PRK05729.1"/>
    <property type="match status" value="1"/>
</dbReference>
<feature type="transmembrane region" description="Helical" evidence="25">
    <location>
        <begin position="1989"/>
        <end position="2010"/>
    </location>
</feature>
<evidence type="ECO:0000313" key="30">
    <source>
        <dbReference type="Proteomes" id="UP000054776"/>
    </source>
</evidence>
<dbReference type="InterPro" id="IPR033705">
    <property type="entry name" value="Anticodon_Ia_Val"/>
</dbReference>
<dbReference type="GO" id="GO:0006438">
    <property type="term" value="P:valyl-tRNA aminoacylation"/>
    <property type="evidence" value="ECO:0007669"/>
    <property type="project" value="InterPro"/>
</dbReference>
<evidence type="ECO:0000256" key="23">
    <source>
        <dbReference type="SAM" id="Coils"/>
    </source>
</evidence>
<evidence type="ECO:0000256" key="8">
    <source>
        <dbReference type="ARBA" id="ARBA00022679"/>
    </source>
</evidence>
<feature type="transmembrane region" description="Helical" evidence="25">
    <location>
        <begin position="1965"/>
        <end position="1982"/>
    </location>
</feature>
<feature type="transmembrane region" description="Helical" evidence="25">
    <location>
        <begin position="1685"/>
        <end position="1704"/>
    </location>
</feature>
<dbReference type="Gene3D" id="1.10.730.10">
    <property type="entry name" value="Isoleucyl-tRNA Synthetase, Domain 1"/>
    <property type="match status" value="1"/>
</dbReference>
<dbReference type="Gene3D" id="3.40.50.300">
    <property type="entry name" value="P-loop containing nucleotide triphosphate hydrolases"/>
    <property type="match status" value="2"/>
</dbReference>
<dbReference type="InterPro" id="IPR001247">
    <property type="entry name" value="ExoRNase_PH_dom1"/>
</dbReference>
<dbReference type="InterPro" id="IPR009080">
    <property type="entry name" value="tRNAsynth_Ia_anticodon-bd"/>
</dbReference>
<dbReference type="Pfam" id="PF08264">
    <property type="entry name" value="Anticodon_1"/>
    <property type="match status" value="1"/>
</dbReference>
<evidence type="ECO:0000256" key="6">
    <source>
        <dbReference type="ARBA" id="ARBA00022598"/>
    </source>
</evidence>
<dbReference type="GO" id="GO:0003676">
    <property type="term" value="F:nucleic acid binding"/>
    <property type="evidence" value="ECO:0007669"/>
    <property type="project" value="InterPro"/>
</dbReference>
<dbReference type="GO" id="GO:0004832">
    <property type="term" value="F:valine-tRNA ligase activity"/>
    <property type="evidence" value="ECO:0007669"/>
    <property type="project" value="UniProtKB-EC"/>
</dbReference>
<dbReference type="SUPFAM" id="SSF52540">
    <property type="entry name" value="P-loop containing nucleoside triphosphate hydrolases"/>
    <property type="match status" value="1"/>
</dbReference>
<dbReference type="EC" id="6.1.1.9" evidence="5"/>
<dbReference type="EMBL" id="JYDH01000233">
    <property type="protein sequence ID" value="KRY27816.1"/>
    <property type="molecule type" value="Genomic_DNA"/>
</dbReference>
<dbReference type="PANTHER" id="PTHR11946">
    <property type="entry name" value="VALYL-TRNA SYNTHETASES"/>
    <property type="match status" value="1"/>
</dbReference>
<reference evidence="29 30" key="1">
    <citation type="submission" date="2015-01" db="EMBL/GenBank/DDBJ databases">
        <title>Evolution of Trichinella species and genotypes.</title>
        <authorList>
            <person name="Korhonen P.K."/>
            <person name="Edoardo P."/>
            <person name="Giuseppe L.R."/>
            <person name="Gasser R.B."/>
        </authorList>
    </citation>
    <scope>NUCLEOTIDE SEQUENCE [LARGE SCALE GENOMIC DNA]</scope>
    <source>
        <strain evidence="29">ISS3</strain>
    </source>
</reference>
<dbReference type="GO" id="GO:0002161">
    <property type="term" value="F:aminoacyl-tRNA deacylase activity"/>
    <property type="evidence" value="ECO:0007669"/>
    <property type="project" value="InterPro"/>
</dbReference>
<dbReference type="eggNOG" id="KOG2516">
    <property type="taxonomic scope" value="Eukaryota"/>
</dbReference>
<keyword evidence="13" id="KW-0256">Endoplasmic reticulum</keyword>
<dbReference type="PRINTS" id="PR00986">
    <property type="entry name" value="TRNASYNTHVAL"/>
</dbReference>
<dbReference type="Gene3D" id="3.90.740.10">
    <property type="entry name" value="Valyl/Leucyl/Isoleucyl-tRNA synthetase, editing domain"/>
    <property type="match status" value="1"/>
</dbReference>
<evidence type="ECO:0000256" key="2">
    <source>
        <dbReference type="ARBA" id="ARBA00004477"/>
    </source>
</evidence>
<keyword evidence="9 25" id="KW-0812">Transmembrane</keyword>
<feature type="domain" description="DEAD-box RNA helicase Q" evidence="28">
    <location>
        <begin position="53"/>
        <end position="81"/>
    </location>
</feature>
<dbReference type="PROSITE" id="PS51195">
    <property type="entry name" value="Q_MOTIF"/>
    <property type="match status" value="1"/>
</dbReference>
<dbReference type="GO" id="GO:0016757">
    <property type="term" value="F:glycosyltransferase activity"/>
    <property type="evidence" value="ECO:0007669"/>
    <property type="project" value="UniProtKB-KW"/>
</dbReference>
<dbReference type="InterPro" id="IPR036345">
    <property type="entry name" value="ExoRNase_PH_dom2_sf"/>
</dbReference>
<feature type="transmembrane region" description="Helical" evidence="25">
    <location>
        <begin position="1882"/>
        <end position="1903"/>
    </location>
</feature>
<evidence type="ECO:0000259" key="27">
    <source>
        <dbReference type="PROSITE" id="PS51194"/>
    </source>
</evidence>
<evidence type="ECO:0000256" key="13">
    <source>
        <dbReference type="ARBA" id="ARBA00022824"/>
    </source>
</evidence>
<keyword evidence="19" id="KW-0539">Nucleus</keyword>
<dbReference type="InterPro" id="IPR014001">
    <property type="entry name" value="Helicase_ATP-bd"/>
</dbReference>
<feature type="coiled-coil region" evidence="23">
    <location>
        <begin position="1597"/>
        <end position="1631"/>
    </location>
</feature>
<evidence type="ECO:0000256" key="4">
    <source>
        <dbReference type="ARBA" id="ARBA00012552"/>
    </source>
</evidence>
<dbReference type="InterPro" id="IPR013155">
    <property type="entry name" value="M/V/L/I-tRNA-synth_anticd-bd"/>
</dbReference>
<evidence type="ECO:0000256" key="17">
    <source>
        <dbReference type="ARBA" id="ARBA00023136"/>
    </source>
</evidence>
<gene>
    <name evidence="29" type="primary">Vars2</name>
    <name evidence="29" type="ORF">T01_650</name>
</gene>
<comment type="subcellular location">
    <subcellularLocation>
        <location evidence="2">Endoplasmic reticulum membrane</location>
        <topology evidence="2">Multi-pass membrane protein</topology>
    </subcellularLocation>
    <subcellularLocation>
        <location evidence="1">Nucleus</location>
    </subcellularLocation>
</comment>
<keyword evidence="14" id="KW-0067">ATP-binding</keyword>
<evidence type="ECO:0000256" key="24">
    <source>
        <dbReference type="SAM" id="MobiDB-lite"/>
    </source>
</evidence>
<dbReference type="SUPFAM" id="SSF52374">
    <property type="entry name" value="Nucleotidylyl transferase"/>
    <property type="match status" value="1"/>
</dbReference>
<dbReference type="SUPFAM" id="SSF50677">
    <property type="entry name" value="ValRS/IleRS/LeuRS editing domain"/>
    <property type="match status" value="1"/>
</dbReference>
<dbReference type="Gene3D" id="3.40.50.620">
    <property type="entry name" value="HUPs"/>
    <property type="match status" value="2"/>
</dbReference>
<dbReference type="Gene3D" id="3.30.230.70">
    <property type="entry name" value="GHMP Kinase, N-terminal domain"/>
    <property type="match status" value="1"/>
</dbReference>
<comment type="caution">
    <text evidence="29">The sequence shown here is derived from an EMBL/GenBank/DDBJ whole genome shotgun (WGS) entry which is preliminary data.</text>
</comment>
<comment type="similarity">
    <text evidence="21">Belongs to the DEAD box helicase family. DECD subfamily.</text>
</comment>
<feature type="compositionally biased region" description="Polar residues" evidence="24">
    <location>
        <begin position="477"/>
        <end position="486"/>
    </location>
</feature>
<feature type="region of interest" description="Disordered" evidence="24">
    <location>
        <begin position="466"/>
        <end position="486"/>
    </location>
</feature>
<dbReference type="SUPFAM" id="SSF54211">
    <property type="entry name" value="Ribosomal protein S5 domain 2-like"/>
    <property type="match status" value="1"/>
</dbReference>
<accession>A0A0V1ASN5</accession>
<dbReference type="InterPro" id="IPR027408">
    <property type="entry name" value="PNPase/RNase_PH_dom_sf"/>
</dbReference>
<dbReference type="PROSITE" id="PS51194">
    <property type="entry name" value="HELICASE_CTER"/>
    <property type="match status" value="1"/>
</dbReference>
<dbReference type="InterPro" id="IPR005599">
    <property type="entry name" value="GPI_mannosylTrfase"/>
</dbReference>
<feature type="transmembrane region" description="Helical" evidence="25">
    <location>
        <begin position="1800"/>
        <end position="1818"/>
    </location>
</feature>
<dbReference type="GO" id="GO:0005634">
    <property type="term" value="C:nucleus"/>
    <property type="evidence" value="ECO:0007669"/>
    <property type="project" value="UniProtKB-SubCell"/>
</dbReference>
<dbReference type="OrthoDB" id="196131at2759"/>
<dbReference type="CDD" id="cd17950">
    <property type="entry name" value="DEADc_DDX39"/>
    <property type="match status" value="1"/>
</dbReference>
<keyword evidence="18" id="KW-0030">Aminoacyl-tRNA synthetase</keyword>
<evidence type="ECO:0000256" key="3">
    <source>
        <dbReference type="ARBA" id="ARBA00005594"/>
    </source>
</evidence>
<feature type="short sequence motif" description="Q motif" evidence="22">
    <location>
        <begin position="53"/>
        <end position="81"/>
    </location>
</feature>
<dbReference type="InterPro" id="IPR014014">
    <property type="entry name" value="RNA_helicase_DEAD_Q_motif"/>
</dbReference>
<evidence type="ECO:0000256" key="12">
    <source>
        <dbReference type="ARBA" id="ARBA00022806"/>
    </source>
</evidence>
<keyword evidence="6" id="KW-0436">Ligase</keyword>
<keyword evidence="7" id="KW-0328">Glycosyltransferase</keyword>
<evidence type="ECO:0000313" key="29">
    <source>
        <dbReference type="EMBL" id="KRY27816.1"/>
    </source>
</evidence>
<dbReference type="NCBIfam" id="TIGR00422">
    <property type="entry name" value="valS"/>
    <property type="match status" value="1"/>
</dbReference>
<dbReference type="Proteomes" id="UP000054776">
    <property type="component" value="Unassembled WGS sequence"/>
</dbReference>
<dbReference type="STRING" id="6334.A0A0V1ASN5"/>
<dbReference type="PROSITE" id="PS00178">
    <property type="entry name" value="AA_TRNA_LIGASE_I"/>
    <property type="match status" value="1"/>
</dbReference>
<keyword evidence="12 29" id="KW-0347">Helicase</keyword>
<sequence length="2257" mass="258935">MATLGHEELLDYEDEQEETVQHSKIADIQTDHHLEVVGGKKPVKGAYASIHSSGFRDFLLKPELLRSIVDCGFEHPSEVQHECIPQAILGMDVVCQAKSGMGKTAVFVIATLQQLNAVEGEVHCLVMCHTRELAFQISKEYERFCKYMPKVKVAVFFGGTNVKKDEDMLRNNTPHIVVGTPGRLLALARNRVLSLKSIKYFILDECDRMLGDLDMRRDVQEIYKMTPREKQVMMFSATLSKELRPVCKKFMQDPMEVYVDDEAKLTLHGLQQYYVKLKETEKNKKLFELLDVLEFNQVVIFVRSVQRCMALNELLTEQNFPSIAIHRSMAQEERLSRYQQFRDFHKRILVATNLFGRGMDIERVNIVFNYDMPEDSDTYLHRVARAGRFGTKGLAITFVSDESDAKVLNDVQDRFDVSIGELPDELDVTSYSKLYFTKIKLKIVENWRRNFDELPNHRNRSYSRMLKKPAVKKSHRSANGNKLTCNSSDVKREKKMSNNVTELEAEFRCTVRYVEDCTGSCLVSKRGTTLLISVHGPTDVKASKQLPDSAVVQVHLTTVSKDEIGGRSSIDSGQMTLFLQNICQSIILVKLLPKRLITIVVQELESDGCFMEVAVNGLCIALLESALPMNDMFAASTLAYYGGASGQILLNPTAKEETEADCVLCCVYLDHVVENVFSIWTKGNMPLSMLDQVLSQAETQSHMLLIGRRWMWSIFWRKLATRPDKGEKPAAYDAKFVESCWYDFWLANDFFNKSPTSRRRPYIFCLPPPNITGDLHLGHALTVAIEDAIARKHRMCGDAVLWIPGFDHAGLATQLVVENMLFNKNGILRKEMSREDFVRACDVWKTERMASIENQLIKLGSSLSWQRTFYTMDTVSLSHFAIQNFTKAVVEAFKILHQQGLIYRDYRIVNWSPYFCSVISDIEVQLRYVEQPTEITVPGRIEPVFFGRMYFIKYPLENPTAEDEFVIVATTRPETIPADQAIAVHPEDPRYGHLIGLRVRNPLLPGKLLPVICDKRVEQNLGSGVVKVTPAHGKMDFDIAREHGLPLEHRCIDDQGRMEVEELVELDGLERFTGRELVLSMLINRDLLVDCKSHPMNVPICIRSGDVMEPMLKEQWYLDCSELATEVKHAVDRLDIFPAGMRNEWINWTSKSEDWCLSRQSWWGHRVPAYYANFENDCHPSVWVVASDETNARNVIADKYPQYTLANLRQDDDVLDTWFSSALVPLVLGGWPEKFRSDFTENCYFPLSLLETGHDILGFWAVKMAMLSLQLVGELPFRKLLLHGMVCDEQRQKMSKSKGNVINPMQLIQGTPSTETDKGTTAYGADAVRFALLRSNVKADTVAFDKTMLTRSRHFCNKLWQSFKFLKKMWNNDAQVNILSHECTSVVDKWILSRLSTVVKNVNESFETYDFHRCTNDLLDFWWFEFCDVYLEWSKHYFYPGRCPTAENIVSIFATVTDTYLRLLAPFMPFLAEELYSMLPLENKAISVHDAAYPKADTINFFEPHLDSQMRFISELLHHVRSVRREFNICPGKPLKGIAACKGVERAALENFSELIHQLAGFRCDLVDTDKCNIPMSNNYLTLISQENCQLHMKLMYVNQDEILERFERQLNSLQKKREKLLRKLNTVGREQTDNERCAAASQHLKDLIALDSEIQKFQSFKHRIQSFLHRMRLLRWLSYFRRDYLITFTLLPYVISIVSILLIPCTKVEESFNLQAVHDFLYHRTDLKSYDHNYFPGVVPRTFIGALLLSVAVYPFYILAQLFGLSKFWLLIATRCTLTTGVYIAYYKLLKSASRVCSLAGAYNMALFGAFQFHFTFYSSRTLPNTFALIFVLLTLSKLLDEDYKKAIFFGAFTVVVFRSETAILFALLFCGFAFESRDRMLSTLFYGILAIAFAVVVSFTVDSVMWGKAVLPELTGFVFNVIRGGSSNYGTSPFFWYFYSALPRALGPVSLLVPFTFGDRNPVGWFAFSAIGYVFVYSILPHKELRFIIYAVPIFNLAAVLLLLLNWFNCCSRLHPIASFGSFRVINTVYRRLVQLGVIGTLIMEVLFMRAASYNYPSCAALNVVDEIAQLKYAYNSEITVYIDSFCAQNGISRFLQTNKHWNYQKENDELDLETVKRFQFLLIGHETHLHNEIRPFLDTHRVVKFLPGYAGIGLNYTTFGRLPGLYFKKRDKMSTAFLLTLFDSFPCTISNLKSINSPCSEVMMEREQHYTGQPLEFIKAENASLNVLSKVRMSKIQQQQQQQQQLLQGCSNNE</sequence>
<evidence type="ECO:0000256" key="9">
    <source>
        <dbReference type="ARBA" id="ARBA00022692"/>
    </source>
</evidence>
<dbReference type="EC" id="3.6.4.13" evidence="4"/>
<dbReference type="InterPro" id="IPR002303">
    <property type="entry name" value="Valyl-tRNA_ligase"/>
</dbReference>
<evidence type="ECO:0000256" key="18">
    <source>
        <dbReference type="ARBA" id="ARBA00023146"/>
    </source>
</evidence>
<dbReference type="CDD" id="cd07962">
    <property type="entry name" value="Anticodon_Ia_Val"/>
    <property type="match status" value="1"/>
</dbReference>
<proteinExistence type="inferred from homology"/>
<dbReference type="SMART" id="SM00490">
    <property type="entry name" value="HELICc"/>
    <property type="match status" value="1"/>
</dbReference>
<dbReference type="Pfam" id="PF03901">
    <property type="entry name" value="Glyco_transf_22"/>
    <property type="match status" value="1"/>
</dbReference>
<dbReference type="SUPFAM" id="SSF47323">
    <property type="entry name" value="Anticodon-binding domain of a subclass of class I aminoacyl-tRNA synthetases"/>
    <property type="match status" value="1"/>
</dbReference>
<keyword evidence="15" id="KW-0648">Protein biosynthesis</keyword>
<evidence type="ECO:0000256" key="20">
    <source>
        <dbReference type="ARBA" id="ARBA00029936"/>
    </source>
</evidence>
<evidence type="ECO:0000256" key="7">
    <source>
        <dbReference type="ARBA" id="ARBA00022676"/>
    </source>
</evidence>
<dbReference type="InterPro" id="IPR011545">
    <property type="entry name" value="DEAD/DEAH_box_helicase_dom"/>
</dbReference>
<dbReference type="GO" id="GO:0005829">
    <property type="term" value="C:cytosol"/>
    <property type="evidence" value="ECO:0007669"/>
    <property type="project" value="TreeGrafter"/>
</dbReference>
<keyword evidence="23" id="KW-0175">Coiled coil</keyword>
<organism evidence="29 30">
    <name type="scientific">Trichinella spiralis</name>
    <name type="common">Trichina worm</name>
    <dbReference type="NCBI Taxonomy" id="6334"/>
    <lineage>
        <taxon>Eukaryota</taxon>
        <taxon>Metazoa</taxon>
        <taxon>Ecdysozoa</taxon>
        <taxon>Nematoda</taxon>
        <taxon>Enoplea</taxon>
        <taxon>Dorylaimia</taxon>
        <taxon>Trichinellida</taxon>
        <taxon>Trichinellidae</taxon>
        <taxon>Trichinella</taxon>
    </lineage>
</organism>
<evidence type="ECO:0000256" key="15">
    <source>
        <dbReference type="ARBA" id="ARBA00022917"/>
    </source>
</evidence>
<feature type="domain" description="Helicase C-terminal" evidence="27">
    <location>
        <begin position="269"/>
        <end position="430"/>
    </location>
</feature>
<keyword evidence="16 25" id="KW-1133">Transmembrane helix</keyword>
<dbReference type="InterPro" id="IPR020568">
    <property type="entry name" value="Ribosomal_Su5_D2-typ_SF"/>
</dbReference>
<evidence type="ECO:0000259" key="28">
    <source>
        <dbReference type="PROSITE" id="PS51195"/>
    </source>
</evidence>
<protein>
    <recommendedName>
        <fullName evidence="20">Valyl-tRNA synthetase</fullName>
        <ecNumber evidence="4">3.6.4.13</ecNumber>
        <ecNumber evidence="5">6.1.1.9</ecNumber>
    </recommendedName>
</protein>
<name>A0A0V1ASN5_TRISP</name>
<evidence type="ECO:0000256" key="5">
    <source>
        <dbReference type="ARBA" id="ARBA00013169"/>
    </source>
</evidence>
<keyword evidence="11" id="KW-0378">Hydrolase</keyword>
<dbReference type="Pfam" id="PF01138">
    <property type="entry name" value="RNase_PH"/>
    <property type="match status" value="1"/>
</dbReference>
<dbReference type="GO" id="GO:0005524">
    <property type="term" value="F:ATP binding"/>
    <property type="evidence" value="ECO:0007669"/>
    <property type="project" value="UniProtKB-KW"/>
</dbReference>
<keyword evidence="8" id="KW-0808">Transferase</keyword>
<feature type="domain" description="Helicase ATP-binding" evidence="26">
    <location>
        <begin position="84"/>
        <end position="257"/>
    </location>
</feature>
<keyword evidence="10" id="KW-0547">Nucleotide-binding</keyword>
<evidence type="ECO:0000256" key="19">
    <source>
        <dbReference type="ARBA" id="ARBA00023242"/>
    </source>
</evidence>
<feature type="transmembrane region" description="Helical" evidence="25">
    <location>
        <begin position="1936"/>
        <end position="1959"/>
    </location>
</feature>
<dbReference type="SMART" id="SM00487">
    <property type="entry name" value="DEXDc"/>
    <property type="match status" value="1"/>
</dbReference>